<evidence type="ECO:0000256" key="1">
    <source>
        <dbReference type="ARBA" id="ARBA00004651"/>
    </source>
</evidence>
<dbReference type="GO" id="GO:0009103">
    <property type="term" value="P:lipopolysaccharide biosynthetic process"/>
    <property type="evidence" value="ECO:0007669"/>
    <property type="project" value="UniProtKB-ARBA"/>
</dbReference>
<feature type="transmembrane region" description="Helical" evidence="8">
    <location>
        <begin position="137"/>
        <end position="155"/>
    </location>
</feature>
<evidence type="ECO:0000256" key="6">
    <source>
        <dbReference type="ARBA" id="ARBA00022989"/>
    </source>
</evidence>
<sequence>MRFRPKLLFIITLIIALGLFLRLWRFEELFYYAIDEEKAAYITSSLANLKHFPAAGHPSSIGFRLGPLFYYLTAPIYRFFSPHPLSIGYLSVAASIFSILLLYKIASKISPKTGLIASFLYSVSFLNVIYERRGWQLSFESAIILVFIYSLLRLIKGSVNYLFPLALSLILMTQLEVGLFTFIPFSFLVFVTYQIKPHKKLLLISLFLFIIANSGLLIFDLRHNFLNSRYHISPYPLSLGQQQSGN</sequence>
<comment type="subcellular location">
    <subcellularLocation>
        <location evidence="1">Cell membrane</location>
        <topology evidence="1">Multi-pass membrane protein</topology>
    </subcellularLocation>
</comment>
<dbReference type="GO" id="GO:0016763">
    <property type="term" value="F:pentosyltransferase activity"/>
    <property type="evidence" value="ECO:0007669"/>
    <property type="project" value="TreeGrafter"/>
</dbReference>
<keyword evidence="6 8" id="KW-1133">Transmembrane helix</keyword>
<feature type="transmembrane region" description="Helical" evidence="8">
    <location>
        <begin position="7"/>
        <end position="24"/>
    </location>
</feature>
<evidence type="ECO:0000256" key="3">
    <source>
        <dbReference type="ARBA" id="ARBA00022676"/>
    </source>
</evidence>
<organism evidence="9 10">
    <name type="scientific">Candidatus Gottesmanbacteria bacterium GW2011_GWA2_42_18</name>
    <dbReference type="NCBI Taxonomy" id="1618442"/>
    <lineage>
        <taxon>Bacteria</taxon>
        <taxon>Candidatus Gottesmaniibacteriota</taxon>
    </lineage>
</organism>
<evidence type="ECO:0000256" key="5">
    <source>
        <dbReference type="ARBA" id="ARBA00022692"/>
    </source>
</evidence>
<accession>A0A0G0ZFJ1</accession>
<evidence type="ECO:0000256" key="8">
    <source>
        <dbReference type="SAM" id="Phobius"/>
    </source>
</evidence>
<keyword evidence="2" id="KW-1003">Cell membrane</keyword>
<evidence type="ECO:0000313" key="10">
    <source>
        <dbReference type="Proteomes" id="UP000034320"/>
    </source>
</evidence>
<feature type="transmembrane region" description="Helical" evidence="8">
    <location>
        <begin position="161"/>
        <end position="189"/>
    </location>
</feature>
<evidence type="ECO:0000256" key="7">
    <source>
        <dbReference type="ARBA" id="ARBA00023136"/>
    </source>
</evidence>
<evidence type="ECO:0000256" key="2">
    <source>
        <dbReference type="ARBA" id="ARBA00022475"/>
    </source>
</evidence>
<feature type="transmembrane region" description="Helical" evidence="8">
    <location>
        <begin position="201"/>
        <end position="219"/>
    </location>
</feature>
<reference evidence="9 10" key="1">
    <citation type="journal article" date="2015" name="Nature">
        <title>rRNA introns, odd ribosomes, and small enigmatic genomes across a large radiation of phyla.</title>
        <authorList>
            <person name="Brown C.T."/>
            <person name="Hug L.A."/>
            <person name="Thomas B.C."/>
            <person name="Sharon I."/>
            <person name="Castelle C.J."/>
            <person name="Singh A."/>
            <person name="Wilkins M.J."/>
            <person name="Williams K.H."/>
            <person name="Banfield J.F."/>
        </authorList>
    </citation>
    <scope>NUCLEOTIDE SEQUENCE [LARGE SCALE GENOMIC DNA]</scope>
</reference>
<feature type="transmembrane region" description="Helical" evidence="8">
    <location>
        <begin position="87"/>
        <end position="106"/>
    </location>
</feature>
<name>A0A0G0ZFJ1_9BACT</name>
<keyword evidence="4" id="KW-0808">Transferase</keyword>
<evidence type="ECO:0000256" key="4">
    <source>
        <dbReference type="ARBA" id="ARBA00022679"/>
    </source>
</evidence>
<feature type="transmembrane region" description="Helical" evidence="8">
    <location>
        <begin position="61"/>
        <end position="80"/>
    </location>
</feature>
<keyword evidence="7 8" id="KW-0472">Membrane</keyword>
<feature type="transmembrane region" description="Helical" evidence="8">
    <location>
        <begin position="112"/>
        <end position="130"/>
    </location>
</feature>
<dbReference type="PANTHER" id="PTHR33908">
    <property type="entry name" value="MANNOSYLTRANSFERASE YKCB-RELATED"/>
    <property type="match status" value="1"/>
</dbReference>
<keyword evidence="3" id="KW-0328">Glycosyltransferase</keyword>
<proteinExistence type="predicted"/>
<dbReference type="Proteomes" id="UP000034320">
    <property type="component" value="Unassembled WGS sequence"/>
</dbReference>
<evidence type="ECO:0000313" key="9">
    <source>
        <dbReference type="EMBL" id="KKS47449.1"/>
    </source>
</evidence>
<comment type="caution">
    <text evidence="9">The sequence shown here is derived from an EMBL/GenBank/DDBJ whole genome shotgun (WGS) entry which is preliminary data.</text>
</comment>
<dbReference type="InterPro" id="IPR050297">
    <property type="entry name" value="LipidA_mod_glycosyltrf_83"/>
</dbReference>
<dbReference type="PANTHER" id="PTHR33908:SF11">
    <property type="entry name" value="MEMBRANE PROTEIN"/>
    <property type="match status" value="1"/>
</dbReference>
<dbReference type="GO" id="GO:0005886">
    <property type="term" value="C:plasma membrane"/>
    <property type="evidence" value="ECO:0007669"/>
    <property type="project" value="UniProtKB-SubCell"/>
</dbReference>
<keyword evidence="5 8" id="KW-0812">Transmembrane</keyword>
<protein>
    <submittedName>
        <fullName evidence="9">Uncharacterized protein</fullName>
    </submittedName>
</protein>
<dbReference type="EMBL" id="LCDD01000005">
    <property type="protein sequence ID" value="KKS47449.1"/>
    <property type="molecule type" value="Genomic_DNA"/>
</dbReference>
<gene>
    <name evidence="9" type="ORF">UV09_C0005G0027</name>
</gene>
<dbReference type="AlphaFoldDB" id="A0A0G0ZFJ1"/>